<protein>
    <submittedName>
        <fullName evidence="4">Always early, putative isoform 3</fullName>
    </submittedName>
</protein>
<dbReference type="SMART" id="SM01135">
    <property type="entry name" value="DIRP"/>
    <property type="match status" value="1"/>
</dbReference>
<feature type="domain" description="DIRP" evidence="3">
    <location>
        <begin position="54"/>
        <end position="150"/>
    </location>
</feature>
<comment type="subcellular location">
    <subcellularLocation>
        <location evidence="1">Nucleus</location>
    </subcellularLocation>
</comment>
<dbReference type="AlphaFoldDB" id="A0A1R3HGG0"/>
<evidence type="ECO:0000313" key="4">
    <source>
        <dbReference type="EMBL" id="OMO69338.1"/>
    </source>
</evidence>
<dbReference type="Pfam" id="PF06584">
    <property type="entry name" value="DIRP"/>
    <property type="match status" value="1"/>
</dbReference>
<dbReference type="OrthoDB" id="2339771at2759"/>
<dbReference type="EMBL" id="AWWV01012040">
    <property type="protein sequence ID" value="OMO69338.1"/>
    <property type="molecule type" value="Genomic_DNA"/>
</dbReference>
<gene>
    <name evidence="4" type="ORF">CCACVL1_19551</name>
</gene>
<dbReference type="Proteomes" id="UP000188268">
    <property type="component" value="Unassembled WGS sequence"/>
</dbReference>
<dbReference type="InterPro" id="IPR033471">
    <property type="entry name" value="DIRP"/>
</dbReference>
<keyword evidence="2" id="KW-0539">Nucleus</keyword>
<evidence type="ECO:0000256" key="2">
    <source>
        <dbReference type="ARBA" id="ARBA00023242"/>
    </source>
</evidence>
<keyword evidence="5" id="KW-1185">Reference proteome</keyword>
<name>A0A1R3HGG0_COCAP</name>
<dbReference type="PANTHER" id="PTHR21689:SF2">
    <property type="entry name" value="PROTEIN LIN-9 HOMOLOG"/>
    <property type="match status" value="1"/>
</dbReference>
<dbReference type="GO" id="GO:0006351">
    <property type="term" value="P:DNA-templated transcription"/>
    <property type="evidence" value="ECO:0007669"/>
    <property type="project" value="InterPro"/>
</dbReference>
<evidence type="ECO:0000259" key="3">
    <source>
        <dbReference type="SMART" id="SM01135"/>
    </source>
</evidence>
<dbReference type="STRING" id="210143.A0A1R3HGG0"/>
<reference evidence="4 5" key="1">
    <citation type="submission" date="2013-09" db="EMBL/GenBank/DDBJ databases">
        <title>Corchorus capsularis genome sequencing.</title>
        <authorList>
            <person name="Alam M."/>
            <person name="Haque M.S."/>
            <person name="Islam M.S."/>
            <person name="Emdad E.M."/>
            <person name="Islam M.M."/>
            <person name="Ahmed B."/>
            <person name="Halim A."/>
            <person name="Hossen Q.M.M."/>
            <person name="Hossain M.Z."/>
            <person name="Ahmed R."/>
            <person name="Khan M.M."/>
            <person name="Islam R."/>
            <person name="Rashid M.M."/>
            <person name="Khan S.A."/>
            <person name="Rahman M.S."/>
            <person name="Alam M."/>
        </authorList>
    </citation>
    <scope>NUCLEOTIDE SEQUENCE [LARGE SCALE GENOMIC DNA]</scope>
    <source>
        <strain evidence="5">cv. CVL-1</strain>
        <tissue evidence="4">Whole seedling</tissue>
    </source>
</reference>
<dbReference type="GO" id="GO:0017053">
    <property type="term" value="C:transcription repressor complex"/>
    <property type="evidence" value="ECO:0007669"/>
    <property type="project" value="InterPro"/>
</dbReference>
<dbReference type="GO" id="GO:0005654">
    <property type="term" value="C:nucleoplasm"/>
    <property type="evidence" value="ECO:0007669"/>
    <property type="project" value="TreeGrafter"/>
</dbReference>
<dbReference type="GO" id="GO:0003677">
    <property type="term" value="F:DNA binding"/>
    <property type="evidence" value="ECO:0007669"/>
    <property type="project" value="TreeGrafter"/>
</dbReference>
<dbReference type="PANTHER" id="PTHR21689">
    <property type="entry name" value="LIN-9"/>
    <property type="match status" value="1"/>
</dbReference>
<proteinExistence type="predicted"/>
<evidence type="ECO:0000313" key="5">
    <source>
        <dbReference type="Proteomes" id="UP000188268"/>
    </source>
</evidence>
<evidence type="ECO:0000256" key="1">
    <source>
        <dbReference type="ARBA" id="ARBA00004123"/>
    </source>
</evidence>
<dbReference type="InterPro" id="IPR010561">
    <property type="entry name" value="LIN-9/ALY1"/>
</dbReference>
<comment type="caution">
    <text evidence="4">The sequence shown here is derived from an EMBL/GenBank/DDBJ whole genome shotgun (WGS) entry which is preliminary data.</text>
</comment>
<organism evidence="4 5">
    <name type="scientific">Corchorus capsularis</name>
    <name type="common">Jute</name>
    <dbReference type="NCBI Taxonomy" id="210143"/>
    <lineage>
        <taxon>Eukaryota</taxon>
        <taxon>Viridiplantae</taxon>
        <taxon>Streptophyta</taxon>
        <taxon>Embryophyta</taxon>
        <taxon>Tracheophyta</taxon>
        <taxon>Spermatophyta</taxon>
        <taxon>Magnoliopsida</taxon>
        <taxon>eudicotyledons</taxon>
        <taxon>Gunneridae</taxon>
        <taxon>Pentapetalae</taxon>
        <taxon>rosids</taxon>
        <taxon>malvids</taxon>
        <taxon>Malvales</taxon>
        <taxon>Malvaceae</taxon>
        <taxon>Grewioideae</taxon>
        <taxon>Apeibeae</taxon>
        <taxon>Corchorus</taxon>
    </lineage>
</organism>
<sequence length="244" mass="27695">AYLSLPEGTASAVGLIAMMTDHYCVMEKLSNPYLHIKHGDGVSLSGSTVQLIIHAWFAKMEFVEYLDLVGLGHFPRLTRFEWGVIRSSLGKPRRFSERFLMEEREKLNQYRESVRADYAQLRAGIGIGSLPTDLAQPLSVGQRVIAVHPKTREIHDGSVLIVDRNRYRIQFDSPELGVEFVMDIDCMPLNPLENLPALLVRQHAAISEYVENYNEPKMNGQPKESKMEVEESMKFAQCENLENA</sequence>
<dbReference type="GO" id="GO:0051726">
    <property type="term" value="P:regulation of cell cycle"/>
    <property type="evidence" value="ECO:0007669"/>
    <property type="project" value="TreeGrafter"/>
</dbReference>
<feature type="non-terminal residue" evidence="4">
    <location>
        <position position="1"/>
    </location>
</feature>
<dbReference type="GO" id="GO:0006357">
    <property type="term" value="P:regulation of transcription by RNA polymerase II"/>
    <property type="evidence" value="ECO:0007669"/>
    <property type="project" value="TreeGrafter"/>
</dbReference>
<accession>A0A1R3HGG0</accession>
<dbReference type="Gramene" id="OMO69338">
    <property type="protein sequence ID" value="OMO69338"/>
    <property type="gene ID" value="CCACVL1_19551"/>
</dbReference>